<evidence type="ECO:0000256" key="1">
    <source>
        <dbReference type="SAM" id="Phobius"/>
    </source>
</evidence>
<feature type="transmembrane region" description="Helical" evidence="1">
    <location>
        <begin position="9"/>
        <end position="29"/>
    </location>
</feature>
<protein>
    <submittedName>
        <fullName evidence="2">Uncharacterized protein</fullName>
    </submittedName>
</protein>
<name>A0A2N1PJZ8_9BACT</name>
<dbReference type="EMBL" id="PGXC01000038">
    <property type="protein sequence ID" value="PKK88651.1"/>
    <property type="molecule type" value="Genomic_DNA"/>
</dbReference>
<accession>A0A2N1PJZ8</accession>
<keyword evidence="1" id="KW-1133">Transmembrane helix</keyword>
<keyword evidence="1" id="KW-0812">Transmembrane</keyword>
<comment type="caution">
    <text evidence="2">The sequence shown here is derived from an EMBL/GenBank/DDBJ whole genome shotgun (WGS) entry which is preliminary data.</text>
</comment>
<evidence type="ECO:0000313" key="2">
    <source>
        <dbReference type="EMBL" id="PKK88651.1"/>
    </source>
</evidence>
<sequence>MIRNRKSTILIFQHPHFLVCLFAIIYKFGLCFQQTYMDCGMKFAEQRPVSIHMTHIITETMELT</sequence>
<gene>
    <name evidence="2" type="ORF">CVV64_17835</name>
</gene>
<keyword evidence="1" id="KW-0472">Membrane</keyword>
<dbReference type="AlphaFoldDB" id="A0A2N1PJZ8"/>
<reference evidence="2 3" key="1">
    <citation type="journal article" date="2017" name="ISME J.">
        <title>Potential for microbial H2 and metal transformations associated with novel bacteria and archaea in deep terrestrial subsurface sediments.</title>
        <authorList>
            <person name="Hernsdorf A.W."/>
            <person name="Amano Y."/>
            <person name="Miyakawa K."/>
            <person name="Ise K."/>
            <person name="Suzuki Y."/>
            <person name="Anantharaman K."/>
            <person name="Probst A."/>
            <person name="Burstein D."/>
            <person name="Thomas B.C."/>
            <person name="Banfield J.F."/>
        </authorList>
    </citation>
    <scope>NUCLEOTIDE SEQUENCE [LARGE SCALE GENOMIC DNA]</scope>
    <source>
        <strain evidence="2">HGW-Wallbacteria-1</strain>
    </source>
</reference>
<dbReference type="Proteomes" id="UP000233256">
    <property type="component" value="Unassembled WGS sequence"/>
</dbReference>
<evidence type="ECO:0000313" key="3">
    <source>
        <dbReference type="Proteomes" id="UP000233256"/>
    </source>
</evidence>
<proteinExistence type="predicted"/>
<organism evidence="2 3">
    <name type="scientific">Candidatus Wallbacteria bacterium HGW-Wallbacteria-1</name>
    <dbReference type="NCBI Taxonomy" id="2013854"/>
    <lineage>
        <taxon>Bacteria</taxon>
        <taxon>Candidatus Walliibacteriota</taxon>
    </lineage>
</organism>